<evidence type="ECO:0000256" key="8">
    <source>
        <dbReference type="ARBA" id="ARBA00023033"/>
    </source>
</evidence>
<evidence type="ECO:0000256" key="6">
    <source>
        <dbReference type="ARBA" id="ARBA00023002"/>
    </source>
</evidence>
<evidence type="ECO:0000256" key="3">
    <source>
        <dbReference type="ARBA" id="ARBA00010617"/>
    </source>
</evidence>
<evidence type="ECO:0000256" key="5">
    <source>
        <dbReference type="ARBA" id="ARBA00022723"/>
    </source>
</evidence>
<keyword evidence="11" id="KW-0812">Transmembrane</keyword>
<feature type="binding site" description="axial binding residue" evidence="9">
    <location>
        <position position="457"/>
    </location>
    <ligand>
        <name>heme</name>
        <dbReference type="ChEBI" id="CHEBI:30413"/>
    </ligand>
    <ligandPart>
        <name>Fe</name>
        <dbReference type="ChEBI" id="CHEBI:18248"/>
    </ligandPart>
</feature>
<comment type="similarity">
    <text evidence="3 10">Belongs to the cytochrome P450 family.</text>
</comment>
<evidence type="ECO:0000256" key="2">
    <source>
        <dbReference type="ARBA" id="ARBA00005179"/>
    </source>
</evidence>
<evidence type="ECO:0000256" key="9">
    <source>
        <dbReference type="PIRSR" id="PIRSR602401-1"/>
    </source>
</evidence>
<keyword evidence="7 9" id="KW-0408">Iron</keyword>
<dbReference type="InterPro" id="IPR001128">
    <property type="entry name" value="Cyt_P450"/>
</dbReference>
<dbReference type="GO" id="GO:0020037">
    <property type="term" value="F:heme binding"/>
    <property type="evidence" value="ECO:0007669"/>
    <property type="project" value="InterPro"/>
</dbReference>
<dbReference type="InterPro" id="IPR002401">
    <property type="entry name" value="Cyt_P450_E_grp-I"/>
</dbReference>
<organism evidence="12 13">
    <name type="scientific">Sistotremastrum suecicum HHB10207 ss-3</name>
    <dbReference type="NCBI Taxonomy" id="1314776"/>
    <lineage>
        <taxon>Eukaryota</taxon>
        <taxon>Fungi</taxon>
        <taxon>Dikarya</taxon>
        <taxon>Basidiomycota</taxon>
        <taxon>Agaricomycotina</taxon>
        <taxon>Agaricomycetes</taxon>
        <taxon>Sistotremastrales</taxon>
        <taxon>Sistotremastraceae</taxon>
        <taxon>Sistotremastrum</taxon>
    </lineage>
</organism>
<dbReference type="GO" id="GO:0016705">
    <property type="term" value="F:oxidoreductase activity, acting on paired donors, with incorporation or reduction of molecular oxygen"/>
    <property type="evidence" value="ECO:0007669"/>
    <property type="project" value="InterPro"/>
</dbReference>
<keyword evidence="8 10" id="KW-0503">Monooxygenase</keyword>
<keyword evidence="4 9" id="KW-0349">Heme</keyword>
<evidence type="ECO:0000256" key="4">
    <source>
        <dbReference type="ARBA" id="ARBA00022617"/>
    </source>
</evidence>
<reference evidence="12 13" key="1">
    <citation type="journal article" date="2016" name="Mol. Biol. Evol.">
        <title>Comparative Genomics of Early-Diverging Mushroom-Forming Fungi Provides Insights into the Origins of Lignocellulose Decay Capabilities.</title>
        <authorList>
            <person name="Nagy L.G."/>
            <person name="Riley R."/>
            <person name="Tritt A."/>
            <person name="Adam C."/>
            <person name="Daum C."/>
            <person name="Floudas D."/>
            <person name="Sun H."/>
            <person name="Yadav J.S."/>
            <person name="Pangilinan J."/>
            <person name="Larsson K.H."/>
            <person name="Matsuura K."/>
            <person name="Barry K."/>
            <person name="Labutti K."/>
            <person name="Kuo R."/>
            <person name="Ohm R.A."/>
            <person name="Bhattacharya S.S."/>
            <person name="Shirouzu T."/>
            <person name="Yoshinaga Y."/>
            <person name="Martin F.M."/>
            <person name="Grigoriev I.V."/>
            <person name="Hibbett D.S."/>
        </authorList>
    </citation>
    <scope>NUCLEOTIDE SEQUENCE [LARGE SCALE GENOMIC DNA]</scope>
    <source>
        <strain evidence="12 13">HHB10207 ss-3</strain>
    </source>
</reference>
<protein>
    <submittedName>
        <fullName evidence="12">Cytochrome P450</fullName>
    </submittedName>
</protein>
<dbReference type="EMBL" id="KV428052">
    <property type="protein sequence ID" value="KZT39054.1"/>
    <property type="molecule type" value="Genomic_DNA"/>
</dbReference>
<dbReference type="PANTHER" id="PTHR46300">
    <property type="entry name" value="P450, PUTATIVE (EUROFUNG)-RELATED-RELATED"/>
    <property type="match status" value="1"/>
</dbReference>
<proteinExistence type="inferred from homology"/>
<evidence type="ECO:0000256" key="7">
    <source>
        <dbReference type="ARBA" id="ARBA00023004"/>
    </source>
</evidence>
<dbReference type="CDD" id="cd11065">
    <property type="entry name" value="CYP64-like"/>
    <property type="match status" value="1"/>
</dbReference>
<dbReference type="STRING" id="1314776.A0A166DZF0"/>
<evidence type="ECO:0000313" key="13">
    <source>
        <dbReference type="Proteomes" id="UP000076798"/>
    </source>
</evidence>
<dbReference type="InterPro" id="IPR017972">
    <property type="entry name" value="Cyt_P450_CS"/>
</dbReference>
<keyword evidence="6 10" id="KW-0560">Oxidoreductase</keyword>
<dbReference type="OrthoDB" id="2789670at2759"/>
<keyword evidence="5 9" id="KW-0479">Metal-binding</keyword>
<dbReference type="GO" id="GO:0005506">
    <property type="term" value="F:iron ion binding"/>
    <property type="evidence" value="ECO:0007669"/>
    <property type="project" value="InterPro"/>
</dbReference>
<dbReference type="InterPro" id="IPR036396">
    <property type="entry name" value="Cyt_P450_sf"/>
</dbReference>
<dbReference type="GO" id="GO:0004497">
    <property type="term" value="F:monooxygenase activity"/>
    <property type="evidence" value="ECO:0007669"/>
    <property type="project" value="UniProtKB-KW"/>
</dbReference>
<comment type="cofactor">
    <cofactor evidence="1 9">
        <name>heme</name>
        <dbReference type="ChEBI" id="CHEBI:30413"/>
    </cofactor>
</comment>
<dbReference type="AlphaFoldDB" id="A0A166DZF0"/>
<comment type="pathway">
    <text evidence="2">Secondary metabolite biosynthesis.</text>
</comment>
<gene>
    <name evidence="12" type="ORF">SISSUDRAFT_1061457</name>
</gene>
<keyword evidence="11" id="KW-1133">Transmembrane helix</keyword>
<keyword evidence="11" id="KW-0472">Membrane</keyword>
<feature type="transmembrane region" description="Helical" evidence="11">
    <location>
        <begin position="14"/>
        <end position="30"/>
    </location>
</feature>
<name>A0A166DZF0_9AGAM</name>
<dbReference type="PANTHER" id="PTHR46300:SF7">
    <property type="entry name" value="P450, PUTATIVE (EUROFUNG)-RELATED"/>
    <property type="match status" value="1"/>
</dbReference>
<dbReference type="Gene3D" id="1.10.630.10">
    <property type="entry name" value="Cytochrome P450"/>
    <property type="match status" value="1"/>
</dbReference>
<dbReference type="Proteomes" id="UP000076798">
    <property type="component" value="Unassembled WGS sequence"/>
</dbReference>
<dbReference type="PRINTS" id="PR00463">
    <property type="entry name" value="EP450I"/>
</dbReference>
<sequence>MAVTEILAHLTQNNISWIVGLIAASLIYVYRTSRNTKTNPDNLPYPKGPKGVPLLGNALQLPAANQWHQFSEWAKEFGPITGLRVLGKNIVIVNSFDAAAELLNKRGAIYSSRPDLPLIRDYGGWDFMLPIVPYGDAFLTQRRMLHQFFNPSATRNYHGILTKHARSLAHDLLTQTQKFQSLNRMYVGATVMLLAYGYEVKGENHEWINNVENAVRSTVVLGTLGAHPIDIFPILGKLPYVLFGTRFAKNMANLKQAAYDVCLSPYYIVKEKALKGETKPSILTRLMEENTLPDGDIKDERFISAVTAIIYIGGADTTVAAIDSFAIAMMLHPDIRRQIQKELDTLLGGERLPTLQDRDSLPLLSATIKETIRWKPPIPLGVPHSSTEDDIYQGSFIPKNTMVIFNAWGMCHNPQEYPDPSVFNPSRFLKEIEGKVSLRDDVCDPEEIIFGFGRRICPGQDFALATVWITAATLLSVYDICLPLDETGQEILPDLNYVTATVSHPKPFHCRLVPRSQRMTAKLGEATSALADEHLIF</sequence>
<evidence type="ECO:0000256" key="1">
    <source>
        <dbReference type="ARBA" id="ARBA00001971"/>
    </source>
</evidence>
<evidence type="ECO:0000256" key="11">
    <source>
        <dbReference type="SAM" id="Phobius"/>
    </source>
</evidence>
<evidence type="ECO:0000313" key="12">
    <source>
        <dbReference type="EMBL" id="KZT39054.1"/>
    </source>
</evidence>
<dbReference type="PROSITE" id="PS00086">
    <property type="entry name" value="CYTOCHROME_P450"/>
    <property type="match status" value="1"/>
</dbReference>
<dbReference type="SUPFAM" id="SSF48264">
    <property type="entry name" value="Cytochrome P450"/>
    <property type="match status" value="1"/>
</dbReference>
<keyword evidence="13" id="KW-1185">Reference proteome</keyword>
<evidence type="ECO:0000256" key="10">
    <source>
        <dbReference type="RuleBase" id="RU000461"/>
    </source>
</evidence>
<dbReference type="InterPro" id="IPR050364">
    <property type="entry name" value="Cytochrome_P450_fung"/>
</dbReference>
<accession>A0A166DZF0</accession>
<dbReference type="Pfam" id="PF00067">
    <property type="entry name" value="p450"/>
    <property type="match status" value="1"/>
</dbReference>